<keyword evidence="3" id="KW-0520">NAD</keyword>
<dbReference type="PANTHER" id="PTHR42722">
    <property type="entry name" value="LEUCINE DEHYDROGENASE"/>
    <property type="match status" value="1"/>
</dbReference>
<evidence type="ECO:0000313" key="6">
    <source>
        <dbReference type="EMBL" id="MEX4005802.1"/>
    </source>
</evidence>
<dbReference type="EMBL" id="JAZHFV010000001">
    <property type="protein sequence ID" value="MEX4005802.1"/>
    <property type="molecule type" value="Genomic_DNA"/>
</dbReference>
<dbReference type="Pfam" id="PF00208">
    <property type="entry name" value="ELFV_dehydrog"/>
    <property type="match status" value="1"/>
</dbReference>
<evidence type="ECO:0000259" key="5">
    <source>
        <dbReference type="SMART" id="SM00839"/>
    </source>
</evidence>
<dbReference type="InterPro" id="IPR006096">
    <property type="entry name" value="Glu/Leu/Phe/Val/Trp_DH_C"/>
</dbReference>
<dbReference type="RefSeq" id="WP_368801240.1">
    <property type="nucleotide sequence ID" value="NZ_JAZHFV010000001.1"/>
</dbReference>
<gene>
    <name evidence="6" type="ORF">V1479_00720</name>
</gene>
<dbReference type="InterPro" id="IPR006097">
    <property type="entry name" value="Glu/Leu/Phe/Val/Trp_DH_dimer"/>
</dbReference>
<dbReference type="InterPro" id="IPR046346">
    <property type="entry name" value="Aminoacid_DH-like_N_sf"/>
</dbReference>
<comment type="caution">
    <text evidence="6">The sequence shown here is derived from an EMBL/GenBank/DDBJ whole genome shotgun (WGS) entry which is preliminary data.</text>
</comment>
<keyword evidence="2 4" id="KW-0560">Oxidoreductase</keyword>
<protein>
    <submittedName>
        <fullName evidence="6">Glu/Leu/Phe/Val dehydrogenase dimerization domain-containing protein</fullName>
    </submittedName>
</protein>
<dbReference type="PIRSF" id="PIRSF000188">
    <property type="entry name" value="Phe_leu_dh"/>
    <property type="match status" value="1"/>
</dbReference>
<dbReference type="Proteomes" id="UP001559025">
    <property type="component" value="Unassembled WGS sequence"/>
</dbReference>
<feature type="domain" description="Glutamate/phenylalanine/leucine/valine/L-tryptophan dehydrogenase C-terminal" evidence="5">
    <location>
        <begin position="142"/>
        <end position="348"/>
    </location>
</feature>
<name>A0ABV3WMG5_9HYPH</name>
<evidence type="ECO:0000256" key="1">
    <source>
        <dbReference type="ARBA" id="ARBA00006382"/>
    </source>
</evidence>
<dbReference type="SMART" id="SM00839">
    <property type="entry name" value="ELFV_dehydrog"/>
    <property type="match status" value="1"/>
</dbReference>
<dbReference type="SUPFAM" id="SSF51735">
    <property type="entry name" value="NAD(P)-binding Rossmann-fold domains"/>
    <property type="match status" value="1"/>
</dbReference>
<dbReference type="InterPro" id="IPR036291">
    <property type="entry name" value="NAD(P)-bd_dom_sf"/>
</dbReference>
<dbReference type="SUPFAM" id="SSF53223">
    <property type="entry name" value="Aminoacid dehydrogenase-like, N-terminal domain"/>
    <property type="match status" value="1"/>
</dbReference>
<dbReference type="Gene3D" id="3.40.50.720">
    <property type="entry name" value="NAD(P)-binding Rossmann-like Domain"/>
    <property type="match status" value="1"/>
</dbReference>
<accession>A0ABV3WMG5</accession>
<dbReference type="InterPro" id="IPR006095">
    <property type="entry name" value="Glu/Leu/Phe/Val/Trp_DH"/>
</dbReference>
<sequence>MNKQHVAAPEGVHTLRDPDSGLEGLIVLHSTALGPAAGGCRLLHYQDASLMQADAFRLAEGMSYKNALAGLPMGGGKAVIRLPQGTFSRHELFRAFGRAVDALGGRYITAEDVGTSVEDMQAVSEKTRFVAGLPSGAGGPGGDPSPWTAQGVFVSMETLVRRHLSGDLSDCVVAVQGLGHVGRSLARMLHEAGARLLVADISEQNVRRLVAETGATVVPADQILSVEADVLAPCALGAIFDEASIGTIRARIICGAANNQLATPGDGARLAARGILYAPDYVVNAGGIINVAGEYFGWTEKDTQRRVADTGNRLIRVLDHASATGVAPNQAADELARATIAAGPSPFRADSAL</sequence>
<comment type="similarity">
    <text evidence="1 4">Belongs to the Glu/Leu/Phe/Val dehydrogenases family.</text>
</comment>
<organism evidence="6 7">
    <name type="scientific">Neoaquamicrobium sediminum</name>
    <dbReference type="NCBI Taxonomy" id="1849104"/>
    <lineage>
        <taxon>Bacteria</taxon>
        <taxon>Pseudomonadati</taxon>
        <taxon>Pseudomonadota</taxon>
        <taxon>Alphaproteobacteria</taxon>
        <taxon>Hyphomicrobiales</taxon>
        <taxon>Phyllobacteriaceae</taxon>
        <taxon>Neoaquamicrobium</taxon>
    </lineage>
</organism>
<dbReference type="Gene3D" id="3.40.50.10860">
    <property type="entry name" value="Leucine Dehydrogenase, chain A, domain 1"/>
    <property type="match status" value="1"/>
</dbReference>
<keyword evidence="7" id="KW-1185">Reference proteome</keyword>
<evidence type="ECO:0000256" key="4">
    <source>
        <dbReference type="RuleBase" id="RU004417"/>
    </source>
</evidence>
<reference evidence="6 7" key="1">
    <citation type="submission" date="2024-01" db="EMBL/GenBank/DDBJ databases">
        <title>New evidence supports the origin of RcGTA from prophage.</title>
        <authorList>
            <person name="Xu Y."/>
            <person name="Liu B."/>
            <person name="Chen F."/>
        </authorList>
    </citation>
    <scope>NUCLEOTIDE SEQUENCE [LARGE SCALE GENOMIC DNA]</scope>
    <source>
        <strain evidence="6 7">CBW1107-2</strain>
    </source>
</reference>
<proteinExistence type="inferred from homology"/>
<dbReference type="InterPro" id="IPR016211">
    <property type="entry name" value="Glu/Phe/Leu/Val/Trp_DH_bac/arc"/>
</dbReference>
<dbReference type="PANTHER" id="PTHR42722:SF1">
    <property type="entry name" value="VALINE DEHYDROGENASE"/>
    <property type="match status" value="1"/>
</dbReference>
<evidence type="ECO:0000256" key="3">
    <source>
        <dbReference type="ARBA" id="ARBA00023027"/>
    </source>
</evidence>
<dbReference type="CDD" id="cd01075">
    <property type="entry name" value="NAD_bind_Leu_Phe_Val_DH"/>
    <property type="match status" value="1"/>
</dbReference>
<dbReference type="PRINTS" id="PR00082">
    <property type="entry name" value="GLFDHDRGNASE"/>
</dbReference>
<dbReference type="Pfam" id="PF02812">
    <property type="entry name" value="ELFV_dehydrog_N"/>
    <property type="match status" value="1"/>
</dbReference>
<evidence type="ECO:0000256" key="2">
    <source>
        <dbReference type="ARBA" id="ARBA00023002"/>
    </source>
</evidence>
<evidence type="ECO:0000313" key="7">
    <source>
        <dbReference type="Proteomes" id="UP001559025"/>
    </source>
</evidence>